<dbReference type="PANTHER" id="PTHR43806:SF11">
    <property type="entry name" value="CEREVISIN-RELATED"/>
    <property type="match status" value="1"/>
</dbReference>
<dbReference type="GO" id="GO:0004252">
    <property type="term" value="F:serine-type endopeptidase activity"/>
    <property type="evidence" value="ECO:0007669"/>
    <property type="project" value="InterPro"/>
</dbReference>
<dbReference type="Gene3D" id="3.40.50.200">
    <property type="entry name" value="Peptidase S8/S53 domain"/>
    <property type="match status" value="1"/>
</dbReference>
<dbReference type="PROSITE" id="PS00138">
    <property type="entry name" value="SUBTILASE_SER"/>
    <property type="match status" value="1"/>
</dbReference>
<accession>A0A382JX36</accession>
<keyword evidence="4" id="KW-0720">Serine protease</keyword>
<evidence type="ECO:0000256" key="5">
    <source>
        <dbReference type="SAM" id="MobiDB-lite"/>
    </source>
</evidence>
<dbReference type="InterPro" id="IPR036852">
    <property type="entry name" value="Peptidase_S8/S53_dom_sf"/>
</dbReference>
<keyword evidence="2" id="KW-0645">Protease</keyword>
<evidence type="ECO:0000256" key="4">
    <source>
        <dbReference type="ARBA" id="ARBA00022825"/>
    </source>
</evidence>
<dbReference type="PANTHER" id="PTHR43806">
    <property type="entry name" value="PEPTIDASE S8"/>
    <property type="match status" value="1"/>
</dbReference>
<sequence>TVDKLWDPSIGLTGAGQTVVILDTGTYHPPMLPEPGTPGSRYVDGACYSTNWWSVTSLCKGGSTALTGIQEGKECPINQPNMCSHGTHVATTVAGDDGTLKGVAPKANVIRMQVFSQFNDFWDCYPYQPPCVMSYTSDQMKALERVYALRGTYKIASVNMSLGGGKYSAHCDSSTPSISRIIDRLTAAGIAVVIASGNDAYDGFVGAPGCIKNAVTVGSTMKDDSISSFSNHADMVDIMAPGSAIRAGIPHTGYASYNGTSMATPHVAGAFAVLKESDPTATVELLVTALKCTGEPVARANISRNRMDLRRAYQFLKDGRTSCDMPTPKRPSPSEWLPRHKWL</sequence>
<dbReference type="InterPro" id="IPR015500">
    <property type="entry name" value="Peptidase_S8_subtilisin-rel"/>
</dbReference>
<dbReference type="PROSITE" id="PS51892">
    <property type="entry name" value="SUBTILASE"/>
    <property type="match status" value="1"/>
</dbReference>
<feature type="non-terminal residue" evidence="7">
    <location>
        <position position="1"/>
    </location>
</feature>
<dbReference type="EMBL" id="UINC01076995">
    <property type="protein sequence ID" value="SVC16690.1"/>
    <property type="molecule type" value="Genomic_DNA"/>
</dbReference>
<evidence type="ECO:0000259" key="6">
    <source>
        <dbReference type="Pfam" id="PF00082"/>
    </source>
</evidence>
<dbReference type="InterPro" id="IPR050131">
    <property type="entry name" value="Peptidase_S8_subtilisin-like"/>
</dbReference>
<dbReference type="AlphaFoldDB" id="A0A382JX36"/>
<evidence type="ECO:0000256" key="3">
    <source>
        <dbReference type="ARBA" id="ARBA00022801"/>
    </source>
</evidence>
<dbReference type="InterPro" id="IPR023828">
    <property type="entry name" value="Peptidase_S8_Ser-AS"/>
</dbReference>
<dbReference type="PRINTS" id="PR00723">
    <property type="entry name" value="SUBTILISIN"/>
</dbReference>
<proteinExistence type="inferred from homology"/>
<dbReference type="Pfam" id="PF00082">
    <property type="entry name" value="Peptidase_S8"/>
    <property type="match status" value="1"/>
</dbReference>
<dbReference type="SUPFAM" id="SSF52743">
    <property type="entry name" value="Subtilisin-like"/>
    <property type="match status" value="1"/>
</dbReference>
<feature type="domain" description="Peptidase S8/S53" evidence="6">
    <location>
        <begin position="75"/>
        <end position="290"/>
    </location>
</feature>
<comment type="similarity">
    <text evidence="1">Belongs to the peptidase S8 family.</text>
</comment>
<keyword evidence="3" id="KW-0378">Hydrolase</keyword>
<evidence type="ECO:0000256" key="1">
    <source>
        <dbReference type="ARBA" id="ARBA00011073"/>
    </source>
</evidence>
<gene>
    <name evidence="7" type="ORF">METZ01_LOCUS269544</name>
</gene>
<dbReference type="GO" id="GO:0006508">
    <property type="term" value="P:proteolysis"/>
    <property type="evidence" value="ECO:0007669"/>
    <property type="project" value="UniProtKB-KW"/>
</dbReference>
<evidence type="ECO:0000256" key="2">
    <source>
        <dbReference type="ARBA" id="ARBA00022670"/>
    </source>
</evidence>
<reference evidence="7" key="1">
    <citation type="submission" date="2018-05" db="EMBL/GenBank/DDBJ databases">
        <authorList>
            <person name="Lanie J.A."/>
            <person name="Ng W.-L."/>
            <person name="Kazmierczak K.M."/>
            <person name="Andrzejewski T.M."/>
            <person name="Davidsen T.M."/>
            <person name="Wayne K.J."/>
            <person name="Tettelin H."/>
            <person name="Glass J.I."/>
            <person name="Rusch D."/>
            <person name="Podicherti R."/>
            <person name="Tsui H.-C.T."/>
            <person name="Winkler M.E."/>
        </authorList>
    </citation>
    <scope>NUCLEOTIDE SEQUENCE</scope>
</reference>
<organism evidence="7">
    <name type="scientific">marine metagenome</name>
    <dbReference type="NCBI Taxonomy" id="408172"/>
    <lineage>
        <taxon>unclassified sequences</taxon>
        <taxon>metagenomes</taxon>
        <taxon>ecological metagenomes</taxon>
    </lineage>
</organism>
<name>A0A382JX36_9ZZZZ</name>
<protein>
    <recommendedName>
        <fullName evidence="6">Peptidase S8/S53 domain-containing protein</fullName>
    </recommendedName>
</protein>
<dbReference type="InterPro" id="IPR000209">
    <property type="entry name" value="Peptidase_S8/S53_dom"/>
</dbReference>
<feature type="region of interest" description="Disordered" evidence="5">
    <location>
        <begin position="320"/>
        <end position="343"/>
    </location>
</feature>
<evidence type="ECO:0000313" key="7">
    <source>
        <dbReference type="EMBL" id="SVC16690.1"/>
    </source>
</evidence>